<keyword evidence="4" id="KW-0012">Acyltransferase</keyword>
<dbReference type="EMBL" id="VWZF01003192">
    <property type="protein sequence ID" value="NXF76275.1"/>
    <property type="molecule type" value="Genomic_DNA"/>
</dbReference>
<dbReference type="FunFam" id="1.10.246.130:FF:000001">
    <property type="entry name" value="Gamma-glutamyltransferase 5 isoform 1"/>
    <property type="match status" value="1"/>
</dbReference>
<dbReference type="GO" id="GO:0006954">
    <property type="term" value="P:inflammatory response"/>
    <property type="evidence" value="ECO:0007669"/>
    <property type="project" value="TreeGrafter"/>
</dbReference>
<feature type="binding site" evidence="3">
    <location>
        <position position="106"/>
    </location>
    <ligand>
        <name>L-glutamate</name>
        <dbReference type="ChEBI" id="CHEBI:29985"/>
    </ligand>
</feature>
<comment type="catalytic activity">
    <reaction evidence="4">
        <text>an S-substituted glutathione + H2O = an S-substituted L-cysteinylglycine + L-glutamate</text>
        <dbReference type="Rhea" id="RHEA:59468"/>
        <dbReference type="ChEBI" id="CHEBI:15377"/>
        <dbReference type="ChEBI" id="CHEBI:29985"/>
        <dbReference type="ChEBI" id="CHEBI:90779"/>
        <dbReference type="ChEBI" id="CHEBI:143103"/>
        <dbReference type="EC" id="3.4.19.13"/>
    </reaction>
</comment>
<feature type="binding site" evidence="3">
    <location>
        <position position="426"/>
    </location>
    <ligand>
        <name>L-glutamate</name>
        <dbReference type="ChEBI" id="CHEBI:29985"/>
    </ligand>
</feature>
<dbReference type="PRINTS" id="PR01210">
    <property type="entry name" value="GGTRANSPTASE"/>
</dbReference>
<sequence length="593" mass="63800">MPSGKVCCLLLLALAALALAVTLAVILAQPRCGAQHYLRGAAAADSETCSVIARNILKSGGTAVDAAIAGLICTSVVNPQSSGLGGGVIFTIYNASTGTVEVINARETAPGRLPPDLLSGCGSGFLIGPRWIAVPGELRGYEEAHKRHGRLPWKALFEPTLKLLSEPLVISPVMDKIMHHSLFSIPGKSLCPLLCDGQRFLKRGETFRWPALQQTLRAVAEHGAAAFYEGQIGKALVQDIRKAGSSVTLEDLRMYRAEVSSALNVTLNDNTTVFAPGPPMGGAVLMFVLKVLEEYKLREASLATPEEKVETYHLIAEALKFGNMLRPHMSDPAFSKAQETVRTMLSDRIVELVRHRIDARGDHPLSHYSLLESIYNGKYKSMGTSHISVLAADGSAVSATSTINYPFGSFVYSNQTGIILNNELADFCIANRSINPAWFSVGNTRKVREMNLCPSNPVKSHMERLILSASALGEKPPSAMVPSILISKTGDMLVIGGAGGAWIISATTMAIINKLWFGYDLEHAISAPVMHTDGDSVLFEDHFSEEVKSGLLGRGHKEKKDKLAMNVVQGISKEGKCISAYSDERKLGKSAGY</sequence>
<feature type="non-terminal residue" evidence="6">
    <location>
        <position position="593"/>
    </location>
</feature>
<feature type="non-terminal residue" evidence="6">
    <location>
        <position position="1"/>
    </location>
</feature>
<accession>A0A7K8WC58</accession>
<feature type="active site" description="Nucleophile" evidence="2">
    <location>
        <position position="384"/>
    </location>
</feature>
<dbReference type="AlphaFoldDB" id="A0A7K8WC58"/>
<dbReference type="OrthoDB" id="1081007at2759"/>
<dbReference type="Proteomes" id="UP000588334">
    <property type="component" value="Unassembled WGS sequence"/>
</dbReference>
<dbReference type="PANTHER" id="PTHR11686:SF19">
    <property type="entry name" value="GLUTATHIONE HYDROLASE 5 PROENZYME"/>
    <property type="match status" value="1"/>
</dbReference>
<dbReference type="EC" id="3.4.19.13" evidence="4"/>
<dbReference type="GO" id="GO:0006751">
    <property type="term" value="P:glutathione catabolic process"/>
    <property type="evidence" value="ECO:0007669"/>
    <property type="project" value="UniProtKB-UniRule"/>
</dbReference>
<evidence type="ECO:0000256" key="5">
    <source>
        <dbReference type="SAM" id="SignalP"/>
    </source>
</evidence>
<dbReference type="Pfam" id="PF01019">
    <property type="entry name" value="G_glu_transpept"/>
    <property type="match status" value="1"/>
</dbReference>
<reference evidence="6 7" key="1">
    <citation type="submission" date="2019-09" db="EMBL/GenBank/DDBJ databases">
        <title>Bird 10,000 Genomes (B10K) Project - Family phase.</title>
        <authorList>
            <person name="Zhang G."/>
        </authorList>
    </citation>
    <scope>NUCLEOTIDE SEQUENCE [LARGE SCALE GENOMIC DNA]</scope>
    <source>
        <strain evidence="6">B10K-DU-001-03</strain>
        <tissue evidence="6">Muscle</tissue>
    </source>
</reference>
<dbReference type="InterPro" id="IPR000101">
    <property type="entry name" value="GGT_peptidase"/>
</dbReference>
<feature type="signal peptide" evidence="5">
    <location>
        <begin position="1"/>
        <end position="20"/>
    </location>
</feature>
<dbReference type="GO" id="GO:0002951">
    <property type="term" value="F:leukotriene-C(4) hydrolase"/>
    <property type="evidence" value="ECO:0007669"/>
    <property type="project" value="TreeGrafter"/>
</dbReference>
<keyword evidence="7" id="KW-1185">Reference proteome</keyword>
<evidence type="ECO:0000256" key="1">
    <source>
        <dbReference type="ARBA" id="ARBA00009381"/>
    </source>
</evidence>
<dbReference type="GO" id="GO:0036374">
    <property type="term" value="F:glutathione hydrolase activity"/>
    <property type="evidence" value="ECO:0007669"/>
    <property type="project" value="UniProtKB-UniRule"/>
</dbReference>
<dbReference type="GO" id="GO:1901750">
    <property type="term" value="P:leukotriene D4 biosynthetic process"/>
    <property type="evidence" value="ECO:0007669"/>
    <property type="project" value="TreeGrafter"/>
</dbReference>
<comment type="pathway">
    <text evidence="4">Sulfur metabolism; glutathione metabolism.</text>
</comment>
<evidence type="ECO:0000313" key="6">
    <source>
        <dbReference type="EMBL" id="NXF76275.1"/>
    </source>
</evidence>
<dbReference type="PANTHER" id="PTHR11686">
    <property type="entry name" value="GAMMA GLUTAMYL TRANSPEPTIDASE"/>
    <property type="match status" value="1"/>
</dbReference>
<comment type="catalytic activity">
    <reaction evidence="4">
        <text>glutathione + H2O = L-cysteinylglycine + L-glutamate</text>
        <dbReference type="Rhea" id="RHEA:28807"/>
        <dbReference type="ChEBI" id="CHEBI:15377"/>
        <dbReference type="ChEBI" id="CHEBI:29985"/>
        <dbReference type="ChEBI" id="CHEBI:57925"/>
        <dbReference type="ChEBI" id="CHEBI:61694"/>
        <dbReference type="EC" id="3.4.19.13"/>
    </reaction>
</comment>
<name>A0A7K8WC58_9FURN</name>
<dbReference type="GO" id="GO:0103068">
    <property type="term" value="F:leukotriene C4 gamma-glutamyl transferase activity"/>
    <property type="evidence" value="ECO:0007669"/>
    <property type="project" value="UniProtKB-EC"/>
</dbReference>
<dbReference type="InterPro" id="IPR029055">
    <property type="entry name" value="Ntn_hydrolases_N"/>
</dbReference>
<keyword evidence="4" id="KW-0808">Transferase</keyword>
<comment type="catalytic activity">
    <reaction evidence="4">
        <text>an N-terminal (5-L-glutamyl)-[peptide] + an alpha-amino acid = 5-L-glutamyl amino acid + an N-terminal L-alpha-aminoacyl-[peptide]</text>
        <dbReference type="Rhea" id="RHEA:23904"/>
        <dbReference type="Rhea" id="RHEA-COMP:9780"/>
        <dbReference type="Rhea" id="RHEA-COMP:9795"/>
        <dbReference type="ChEBI" id="CHEBI:77644"/>
        <dbReference type="ChEBI" id="CHEBI:78597"/>
        <dbReference type="ChEBI" id="CHEBI:78599"/>
        <dbReference type="ChEBI" id="CHEBI:78608"/>
        <dbReference type="EC" id="2.3.2.2"/>
    </reaction>
</comment>
<feature type="binding site" evidence="3">
    <location>
        <position position="500"/>
    </location>
    <ligand>
        <name>L-glutamate</name>
        <dbReference type="ChEBI" id="CHEBI:29985"/>
    </ligand>
</feature>
<dbReference type="UniPathway" id="UPA00204"/>
<dbReference type="PROSITE" id="PS00462">
    <property type="entry name" value="G_GLU_TRANSPEPTIDASE"/>
    <property type="match status" value="1"/>
</dbReference>
<proteinExistence type="inferred from homology"/>
<dbReference type="Gene3D" id="1.10.246.130">
    <property type="match status" value="1"/>
</dbReference>
<feature type="binding site" evidence="3">
    <location>
        <begin position="402"/>
        <end position="404"/>
    </location>
    <ligand>
        <name>L-glutamate</name>
        <dbReference type="ChEBI" id="CHEBI:29985"/>
    </ligand>
</feature>
<keyword evidence="5" id="KW-0732">Signal</keyword>
<protein>
    <recommendedName>
        <fullName evidence="4">Glutathione hydrolase</fullName>
        <ecNumber evidence="4">2.3.2.2</ecNumber>
        <ecNumber evidence="4">3.4.19.13</ecNumber>
    </recommendedName>
    <alternativeName>
        <fullName evidence="4">Gamma-glutamyltransferase</fullName>
    </alternativeName>
    <alternativeName>
        <fullName evidence="4">Gamma-glutamyltranspeptidase</fullName>
    </alternativeName>
</protein>
<keyword evidence="4 6" id="KW-0378">Hydrolase</keyword>
<dbReference type="EC" id="2.3.2.2" evidence="4"/>
<dbReference type="InterPro" id="IPR043137">
    <property type="entry name" value="GGT_ssub_C"/>
</dbReference>
<evidence type="ECO:0000313" key="7">
    <source>
        <dbReference type="Proteomes" id="UP000588334"/>
    </source>
</evidence>
<comment type="caution">
    <text evidence="6">The sequence shown here is derived from an EMBL/GenBank/DDBJ whole genome shotgun (WGS) entry which is preliminary data.</text>
</comment>
<comment type="similarity">
    <text evidence="1">Belongs to the gamma-glutamyltransferase family.</text>
</comment>
<organism evidence="6 7">
    <name type="scientific">Sclerurus mexicanus</name>
    <name type="common">tawny-throated leaftosser</name>
    <dbReference type="NCBI Taxonomy" id="265632"/>
    <lineage>
        <taxon>Eukaryota</taxon>
        <taxon>Metazoa</taxon>
        <taxon>Chordata</taxon>
        <taxon>Craniata</taxon>
        <taxon>Vertebrata</taxon>
        <taxon>Euteleostomi</taxon>
        <taxon>Archelosauria</taxon>
        <taxon>Archosauria</taxon>
        <taxon>Dinosauria</taxon>
        <taxon>Saurischia</taxon>
        <taxon>Theropoda</taxon>
        <taxon>Coelurosauria</taxon>
        <taxon>Aves</taxon>
        <taxon>Neognathae</taxon>
        <taxon>Neoaves</taxon>
        <taxon>Telluraves</taxon>
        <taxon>Australaves</taxon>
        <taxon>Passeriformes</taxon>
        <taxon>Furnariidae</taxon>
        <taxon>Sclerurus</taxon>
    </lineage>
</organism>
<comment type="subcellular location">
    <subcellularLocation>
        <location evidence="4">Membrane</location>
        <topology evidence="4">Single-pass type II membrane protein</topology>
    </subcellularLocation>
</comment>
<gene>
    <name evidence="6" type="primary">Ggt5</name>
    <name evidence="6" type="ORF">SCLMEX_R13429</name>
</gene>
<evidence type="ECO:0000256" key="2">
    <source>
        <dbReference type="PIRSR" id="PIRSR600101-1"/>
    </source>
</evidence>
<evidence type="ECO:0000256" key="4">
    <source>
        <dbReference type="RuleBase" id="RU368068"/>
    </source>
</evidence>
<feature type="chain" id="PRO_5029696989" description="Glutathione hydrolase" evidence="5">
    <location>
        <begin position="21"/>
        <end position="593"/>
    </location>
</feature>
<dbReference type="InterPro" id="IPR043138">
    <property type="entry name" value="GGT_lsub"/>
</dbReference>
<dbReference type="GO" id="GO:0005886">
    <property type="term" value="C:plasma membrane"/>
    <property type="evidence" value="ECO:0007669"/>
    <property type="project" value="TreeGrafter"/>
</dbReference>
<dbReference type="SUPFAM" id="SSF56235">
    <property type="entry name" value="N-terminal nucleophile aminohydrolases (Ntn hydrolases)"/>
    <property type="match status" value="1"/>
</dbReference>
<evidence type="ECO:0000256" key="3">
    <source>
        <dbReference type="PIRSR" id="PIRSR600101-2"/>
    </source>
</evidence>
<comment type="function">
    <text evidence="4">Cleaves the gamma-glutamyl peptide bond of glutathione and glutathione conjugates.</text>
</comment>
<dbReference type="InterPro" id="IPR055262">
    <property type="entry name" value="GGT_CS"/>
</dbReference>
<dbReference type="Gene3D" id="3.60.20.40">
    <property type="match status" value="1"/>
</dbReference>